<comment type="subcellular location">
    <subcellularLocation>
        <location evidence="1">Membrane</location>
        <topology evidence="1">Multi-pass membrane protein</topology>
    </subcellularLocation>
</comment>
<keyword evidence="7" id="KW-0012">Acyltransferase</keyword>
<dbReference type="PANTHER" id="PTHR47805">
    <property type="entry name" value="SAGA-ASSOCIATED FACTOR 73"/>
    <property type="match status" value="1"/>
</dbReference>
<dbReference type="GO" id="GO:0016746">
    <property type="term" value="F:acyltransferase activity"/>
    <property type="evidence" value="ECO:0007669"/>
    <property type="project" value="UniProtKB-KW"/>
</dbReference>
<evidence type="ECO:0000256" key="3">
    <source>
        <dbReference type="ARBA" id="ARBA00022989"/>
    </source>
</evidence>
<dbReference type="InterPro" id="IPR013243">
    <property type="entry name" value="SCA7_dom"/>
</dbReference>
<feature type="compositionally biased region" description="Low complexity" evidence="5">
    <location>
        <begin position="115"/>
        <end position="127"/>
    </location>
</feature>
<keyword evidence="3" id="KW-1133">Transmembrane helix</keyword>
<dbReference type="InterPro" id="IPR037804">
    <property type="entry name" value="SGF73"/>
</dbReference>
<keyword evidence="7" id="KW-0808">Transferase</keyword>
<evidence type="ECO:0000256" key="5">
    <source>
        <dbReference type="SAM" id="MobiDB-lite"/>
    </source>
</evidence>
<evidence type="ECO:0000313" key="8">
    <source>
        <dbReference type="Proteomes" id="UP000320333"/>
    </source>
</evidence>
<accession>A0A507FP13</accession>
<evidence type="ECO:0000256" key="1">
    <source>
        <dbReference type="ARBA" id="ARBA00004141"/>
    </source>
</evidence>
<evidence type="ECO:0000256" key="2">
    <source>
        <dbReference type="ARBA" id="ARBA00022692"/>
    </source>
</evidence>
<dbReference type="AlphaFoldDB" id="A0A507FP13"/>
<dbReference type="PANTHER" id="PTHR47805:SF1">
    <property type="entry name" value="SAGA-ASSOCIATED FACTOR 73"/>
    <property type="match status" value="1"/>
</dbReference>
<protein>
    <submittedName>
        <fullName evidence="7">Long-chain-alcohol O-fatty-acyltransferase</fullName>
    </submittedName>
</protein>
<feature type="region of interest" description="Disordered" evidence="5">
    <location>
        <begin position="225"/>
        <end position="245"/>
    </location>
</feature>
<feature type="domain" description="SCA7" evidence="6">
    <location>
        <begin position="146"/>
        <end position="212"/>
    </location>
</feature>
<dbReference type="STRING" id="246404.A0A507FP13"/>
<reference evidence="7 8" key="1">
    <citation type="journal article" date="2019" name="Sci. Rep.">
        <title>Comparative genomics of chytrid fungi reveal insights into the obligate biotrophic and pathogenic lifestyle of Synchytrium endobioticum.</title>
        <authorList>
            <person name="van de Vossenberg B.T.L.H."/>
            <person name="Warris S."/>
            <person name="Nguyen H.D.T."/>
            <person name="van Gent-Pelzer M.P.E."/>
            <person name="Joly D.L."/>
            <person name="van de Geest H.C."/>
            <person name="Bonants P.J.M."/>
            <person name="Smith D.S."/>
            <person name="Levesque C.A."/>
            <person name="van der Lee T.A.J."/>
        </authorList>
    </citation>
    <scope>NUCLEOTIDE SEQUENCE [LARGE SCALE GENOMIC DNA]</scope>
    <source>
        <strain evidence="7 8">CBS 675.73</strain>
    </source>
</reference>
<dbReference type="Proteomes" id="UP000320333">
    <property type="component" value="Unassembled WGS sequence"/>
</dbReference>
<dbReference type="Gene3D" id="6.10.140.1270">
    <property type="match status" value="1"/>
</dbReference>
<keyword evidence="2" id="KW-0812">Transmembrane</keyword>
<feature type="region of interest" description="Disordered" evidence="5">
    <location>
        <begin position="71"/>
        <end position="151"/>
    </location>
</feature>
<dbReference type="GO" id="GO:0000124">
    <property type="term" value="C:SAGA complex"/>
    <property type="evidence" value="ECO:0007669"/>
    <property type="project" value="InterPro"/>
</dbReference>
<comment type="caution">
    <text evidence="7">The sequence shown here is derived from an EMBL/GenBank/DDBJ whole genome shotgun (WGS) entry which is preliminary data.</text>
</comment>
<organism evidence="7 8">
    <name type="scientific">Chytriomyces confervae</name>
    <dbReference type="NCBI Taxonomy" id="246404"/>
    <lineage>
        <taxon>Eukaryota</taxon>
        <taxon>Fungi</taxon>
        <taxon>Fungi incertae sedis</taxon>
        <taxon>Chytridiomycota</taxon>
        <taxon>Chytridiomycota incertae sedis</taxon>
        <taxon>Chytridiomycetes</taxon>
        <taxon>Chytridiales</taxon>
        <taxon>Chytriomycetaceae</taxon>
        <taxon>Chytriomyces</taxon>
    </lineage>
</organism>
<dbReference type="Pfam" id="PF08313">
    <property type="entry name" value="SCA7"/>
    <property type="match status" value="1"/>
</dbReference>
<dbReference type="PROSITE" id="PS51505">
    <property type="entry name" value="SCA7"/>
    <property type="match status" value="1"/>
</dbReference>
<name>A0A507FP13_9FUNG</name>
<keyword evidence="4" id="KW-0472">Membrane</keyword>
<evidence type="ECO:0000256" key="4">
    <source>
        <dbReference type="ARBA" id="ARBA00023136"/>
    </source>
</evidence>
<evidence type="ECO:0000313" key="7">
    <source>
        <dbReference type="EMBL" id="TPX78012.1"/>
    </source>
</evidence>
<dbReference type="OrthoDB" id="10010093at2759"/>
<proteinExistence type="predicted"/>
<keyword evidence="8" id="KW-1185">Reference proteome</keyword>
<gene>
    <name evidence="7" type="primary">CCO718</name>
    <name evidence="7" type="ORF">CcCBS67573_g00718</name>
</gene>
<sequence>MSAVLSSDSLVIVRCKVCTKPVLQSALVGHIENCRRVNSAAPLFATSGDAAFAPNAAVSAASPSLAAPIMTKPIKEKKEKTAKRKREKESANQFEPLPVSTNAQNVGGKTLPQGVAVAPPTVEPAAPKLDKVKLPKPPPLPKEPRGPKPRMPVDFDKHCGVISDDGLPCIRSITCKMHSVSLKRGVAGRSLPYDTIMSELQSRNRAAGVAGILSTGGLSGSLGTNGGIGGASGPDGADPNNPSLLRRASILGGGGGILTSEEADKLIEIIRHHRPAPMVSTVASSYSRGGGLGSGRVITIGGLLSAINARNMSSMLKGIGERRRGVHFPGGGAGGGIGYGRADSEPTSGMKLEASDAIGTDDAFSAGAASSALAPSSVSLGAASALPPCLSLDAVKVDPVGVEPVSLLVAASAGDQRSHARRHDQGQLVRLLEVAGAGSRGHGKVCCCLLAQAIINRLRIASNMIANRKQARGWTGREYVHFLVDSDHWALMHAVRNQSSAKFKQSPWQDKWVPWEKCDRAFYYKMMKEAVTHAVIFAFTTAYFEKYGYQHDKWTVSLLDWRQVLPHLMLGFMLYTQLQLTYLWRLPFNYVLGIPYLPMHDAPYLSTSLRDFWSKRWNSRIQMRLRNLVFQPCVSTLALANPNHITANTRIASLVTFFASAVYHMYCVAVFMPRESIYSTATFFVVQGVACVAESTLRGRIRDSNQRTASVFTSLASLSHIGGERIPQQQQAHEPTHPHTLGFRFARAAESTMALVEDFYSTNELLIA</sequence>
<dbReference type="GO" id="GO:0016020">
    <property type="term" value="C:membrane"/>
    <property type="evidence" value="ECO:0007669"/>
    <property type="project" value="UniProtKB-SubCell"/>
</dbReference>
<feature type="compositionally biased region" description="Basic and acidic residues" evidence="5">
    <location>
        <begin position="142"/>
        <end position="151"/>
    </location>
</feature>
<dbReference type="Pfam" id="PF13813">
    <property type="entry name" value="MBOAT_2"/>
    <property type="match status" value="1"/>
</dbReference>
<dbReference type="InterPro" id="IPR032805">
    <property type="entry name" value="Wax_synthase_dom"/>
</dbReference>
<dbReference type="EMBL" id="QEAP01000011">
    <property type="protein sequence ID" value="TPX78012.1"/>
    <property type="molecule type" value="Genomic_DNA"/>
</dbReference>
<evidence type="ECO:0000259" key="6">
    <source>
        <dbReference type="PROSITE" id="PS51505"/>
    </source>
</evidence>